<evidence type="ECO:0000313" key="1">
    <source>
        <dbReference type="EMBL" id="MFC6396632.1"/>
    </source>
</evidence>
<dbReference type="Proteomes" id="UP001596266">
    <property type="component" value="Unassembled WGS sequence"/>
</dbReference>
<name>A0ABW1X361_9ACTN</name>
<protein>
    <submittedName>
        <fullName evidence="1">Uncharacterized protein</fullName>
    </submittedName>
</protein>
<organism evidence="1 2">
    <name type="scientific">Luteococcus sanguinis</name>
    <dbReference type="NCBI Taxonomy" id="174038"/>
    <lineage>
        <taxon>Bacteria</taxon>
        <taxon>Bacillati</taxon>
        <taxon>Actinomycetota</taxon>
        <taxon>Actinomycetes</taxon>
        <taxon>Propionibacteriales</taxon>
        <taxon>Propionibacteriaceae</taxon>
        <taxon>Luteococcus</taxon>
    </lineage>
</organism>
<accession>A0ABW1X361</accession>
<reference evidence="2" key="1">
    <citation type="journal article" date="2019" name="Int. J. Syst. Evol. Microbiol.">
        <title>The Global Catalogue of Microorganisms (GCM) 10K type strain sequencing project: providing services to taxonomists for standard genome sequencing and annotation.</title>
        <authorList>
            <consortium name="The Broad Institute Genomics Platform"/>
            <consortium name="The Broad Institute Genome Sequencing Center for Infectious Disease"/>
            <person name="Wu L."/>
            <person name="Ma J."/>
        </authorList>
    </citation>
    <scope>NUCLEOTIDE SEQUENCE [LARGE SCALE GENOMIC DNA]</scope>
    <source>
        <strain evidence="2">CGMCC 1.15277</strain>
    </source>
</reference>
<gene>
    <name evidence="1" type="ORF">ACFP57_06485</name>
</gene>
<comment type="caution">
    <text evidence="1">The sequence shown here is derived from an EMBL/GenBank/DDBJ whole genome shotgun (WGS) entry which is preliminary data.</text>
</comment>
<dbReference type="RefSeq" id="WP_343886455.1">
    <property type="nucleotide sequence ID" value="NZ_BAAAKI010000015.1"/>
</dbReference>
<proteinExistence type="predicted"/>
<dbReference type="EMBL" id="JBHSUA010000014">
    <property type="protein sequence ID" value="MFC6396632.1"/>
    <property type="molecule type" value="Genomic_DNA"/>
</dbReference>
<keyword evidence="2" id="KW-1185">Reference proteome</keyword>
<sequence length="91" mass="9634">MSSRIRSDFGTLADRAYGRQGARATVPGHAWAKFGDGWRPVLLVRWIRNPDGTWAGEVAAVDEHGQAGLFVVAASLLCGAGTMPPELSDGP</sequence>
<evidence type="ECO:0000313" key="2">
    <source>
        <dbReference type="Proteomes" id="UP001596266"/>
    </source>
</evidence>